<sequence length="276" mass="31337">KLAAFWKHKLYLVIDEVSMIARKFFTKLSTSIRKGKSLAGEKSEDKPFGGVNSTVLYYPCDPSKDSAEKMLGQKIYKQFTTVVRLKEQVHVTDPQWNDLLCHIRHGSCNHQHIKLLRSLILTNSQCPPTDFNSSPWNDAILVTPHHAVHHQWNSKVTKNYCQQSHNQLFICWALDMTQGQRLTLEESFTVAMKPKGFQATGNDHALLSNMIEIAVGMKVMVTFNIKTDLDIANRARGELVEIVSDKQESSFSPTKAVVELEYPPAYFLIKLDCTKA</sequence>
<reference evidence="1" key="1">
    <citation type="journal article" date="2020" name="New Phytol.">
        <title>Comparative genomics reveals dynamic genome evolution in host specialist ectomycorrhizal fungi.</title>
        <authorList>
            <person name="Lofgren L.A."/>
            <person name="Nguyen N.H."/>
            <person name="Vilgalys R."/>
            <person name="Ruytinx J."/>
            <person name="Liao H.L."/>
            <person name="Branco S."/>
            <person name="Kuo A."/>
            <person name="LaButti K."/>
            <person name="Lipzen A."/>
            <person name="Andreopoulos W."/>
            <person name="Pangilinan J."/>
            <person name="Riley R."/>
            <person name="Hundley H."/>
            <person name="Na H."/>
            <person name="Barry K."/>
            <person name="Grigoriev I.V."/>
            <person name="Stajich J.E."/>
            <person name="Kennedy P.G."/>
        </authorList>
    </citation>
    <scope>NUCLEOTIDE SEQUENCE</scope>
    <source>
        <strain evidence="1">S12</strain>
    </source>
</reference>
<name>A0A9P7DFD8_9AGAM</name>
<dbReference type="AlphaFoldDB" id="A0A9P7DFD8"/>
<protein>
    <recommendedName>
        <fullName evidence="3">DNA helicase</fullName>
    </recommendedName>
</protein>
<dbReference type="GeneID" id="64590484"/>
<organism evidence="1 2">
    <name type="scientific">Suillus plorans</name>
    <dbReference type="NCBI Taxonomy" id="116603"/>
    <lineage>
        <taxon>Eukaryota</taxon>
        <taxon>Fungi</taxon>
        <taxon>Dikarya</taxon>
        <taxon>Basidiomycota</taxon>
        <taxon>Agaricomycotina</taxon>
        <taxon>Agaricomycetes</taxon>
        <taxon>Agaricomycetidae</taxon>
        <taxon>Boletales</taxon>
        <taxon>Suillineae</taxon>
        <taxon>Suillaceae</taxon>
        <taxon>Suillus</taxon>
    </lineage>
</organism>
<feature type="non-terminal residue" evidence="1">
    <location>
        <position position="1"/>
    </location>
</feature>
<accession>A0A9P7DFD8</accession>
<evidence type="ECO:0008006" key="3">
    <source>
        <dbReference type="Google" id="ProtNLM"/>
    </source>
</evidence>
<comment type="caution">
    <text evidence="1">The sequence shown here is derived from an EMBL/GenBank/DDBJ whole genome shotgun (WGS) entry which is preliminary data.</text>
</comment>
<dbReference type="EMBL" id="JABBWE010000051">
    <property type="protein sequence ID" value="KAG1790367.1"/>
    <property type="molecule type" value="Genomic_DNA"/>
</dbReference>
<dbReference type="OrthoDB" id="2986975at2759"/>
<dbReference type="Proteomes" id="UP000719766">
    <property type="component" value="Unassembled WGS sequence"/>
</dbReference>
<proteinExistence type="predicted"/>
<evidence type="ECO:0000313" key="2">
    <source>
        <dbReference type="Proteomes" id="UP000719766"/>
    </source>
</evidence>
<dbReference type="InterPro" id="IPR051055">
    <property type="entry name" value="PIF1_helicase"/>
</dbReference>
<evidence type="ECO:0000313" key="1">
    <source>
        <dbReference type="EMBL" id="KAG1790367.1"/>
    </source>
</evidence>
<dbReference type="RefSeq" id="XP_041157339.1">
    <property type="nucleotide sequence ID" value="XM_041296720.1"/>
</dbReference>
<dbReference type="PANTHER" id="PTHR47642">
    <property type="entry name" value="ATP-DEPENDENT DNA HELICASE"/>
    <property type="match status" value="1"/>
</dbReference>
<keyword evidence="2" id="KW-1185">Reference proteome</keyword>
<gene>
    <name evidence="1" type="ORF">HD556DRAFT_1217533</name>
</gene>
<feature type="non-terminal residue" evidence="1">
    <location>
        <position position="276"/>
    </location>
</feature>